<keyword evidence="1" id="KW-1133">Transmembrane helix</keyword>
<dbReference type="InterPro" id="IPR036390">
    <property type="entry name" value="WH_DNA-bd_sf"/>
</dbReference>
<proteinExistence type="predicted"/>
<dbReference type="PANTHER" id="PTHR36216">
    <property type="entry name" value="TRANSCRIPTIONAL REGULATOR, TRMB"/>
    <property type="match status" value="1"/>
</dbReference>
<dbReference type="SUPFAM" id="SSF46785">
    <property type="entry name" value="Winged helix' DNA-binding domain"/>
    <property type="match status" value="2"/>
</dbReference>
<accession>A0AAE4MCX7</accession>
<dbReference type="AlphaFoldDB" id="A0AAE4MCX7"/>
<evidence type="ECO:0000313" key="3">
    <source>
        <dbReference type="Proteomes" id="UP001273136"/>
    </source>
</evidence>
<keyword evidence="1" id="KW-0472">Membrane</keyword>
<evidence type="ECO:0008006" key="4">
    <source>
        <dbReference type="Google" id="ProtNLM"/>
    </source>
</evidence>
<sequence length="287" mass="32752">MAEKKMIEGSMIFYPKLQNKALPLLTIFLVCSVFCTGVSAEMEEMYYPLSGLTISPLPVDFEYIDDGIPIVLVENPPFDLMGTLQEYVFITYSHIFGLPPVIFTEFVWIIFLFLTTGALTGLMARDPFSFKPNSRTTKLYNEIVENPGITAAELAKIIEIPRGTMNHHINKLETAGKIRKVARKGMTCLYAGTCSEDEIREFMQRLIVREKPHKIFTTIAEAPGISQTDLIEITGIPHSTLQWHLSQFARYNVLETYREKNFTHYIIPSEYLRIYQSLTSKNESIAE</sequence>
<dbReference type="CDD" id="cd00090">
    <property type="entry name" value="HTH_ARSR"/>
    <property type="match status" value="2"/>
</dbReference>
<reference evidence="2" key="1">
    <citation type="submission" date="2023-06" db="EMBL/GenBank/DDBJ databases">
        <title>Genome sequence of Methancorpusculaceae sp. Ag1.</title>
        <authorList>
            <person name="Protasov E."/>
            <person name="Platt K."/>
            <person name="Poehlein A."/>
            <person name="Daniel R."/>
            <person name="Brune A."/>
        </authorList>
    </citation>
    <scope>NUCLEOTIDE SEQUENCE</scope>
    <source>
        <strain evidence="2">Ag1</strain>
    </source>
</reference>
<dbReference type="InterPro" id="IPR011991">
    <property type="entry name" value="ArsR-like_HTH"/>
</dbReference>
<dbReference type="PANTHER" id="PTHR36216:SF1">
    <property type="entry name" value="HTH ARSR-TYPE DOMAIN-CONTAINING PROTEIN"/>
    <property type="match status" value="1"/>
</dbReference>
<name>A0AAE4MCX7_9EURY</name>
<dbReference type="Pfam" id="PF13412">
    <property type="entry name" value="HTH_24"/>
    <property type="match status" value="2"/>
</dbReference>
<evidence type="ECO:0000313" key="2">
    <source>
        <dbReference type="EMBL" id="MDV0441208.1"/>
    </source>
</evidence>
<dbReference type="EMBL" id="JAWDKA010000002">
    <property type="protein sequence ID" value="MDV0441208.1"/>
    <property type="molecule type" value="Genomic_DNA"/>
</dbReference>
<evidence type="ECO:0000256" key="1">
    <source>
        <dbReference type="SAM" id="Phobius"/>
    </source>
</evidence>
<comment type="caution">
    <text evidence="2">The sequence shown here is derived from an EMBL/GenBank/DDBJ whole genome shotgun (WGS) entry which is preliminary data.</text>
</comment>
<keyword evidence="3" id="KW-1185">Reference proteome</keyword>
<dbReference type="Gene3D" id="1.10.10.10">
    <property type="entry name" value="Winged helix-like DNA-binding domain superfamily/Winged helix DNA-binding domain"/>
    <property type="match status" value="2"/>
</dbReference>
<organism evidence="2 3">
    <name type="scientific">Methanorbis furvi</name>
    <dbReference type="NCBI Taxonomy" id="3028299"/>
    <lineage>
        <taxon>Archaea</taxon>
        <taxon>Methanobacteriati</taxon>
        <taxon>Methanobacteriota</taxon>
        <taxon>Stenosarchaea group</taxon>
        <taxon>Methanomicrobia</taxon>
        <taxon>Methanomicrobiales</taxon>
        <taxon>Methanocorpusculaceae</taxon>
        <taxon>Methanorbis</taxon>
    </lineage>
</organism>
<dbReference type="Proteomes" id="UP001273136">
    <property type="component" value="Unassembled WGS sequence"/>
</dbReference>
<protein>
    <recommendedName>
        <fullName evidence="4">HTH arsR-type domain-containing protein</fullName>
    </recommendedName>
</protein>
<keyword evidence="1" id="KW-0812">Transmembrane</keyword>
<feature type="transmembrane region" description="Helical" evidence="1">
    <location>
        <begin position="106"/>
        <end position="124"/>
    </location>
</feature>
<gene>
    <name evidence="2" type="ORF">McpAg1_03880</name>
</gene>
<dbReference type="InterPro" id="IPR036388">
    <property type="entry name" value="WH-like_DNA-bd_sf"/>
</dbReference>